<dbReference type="HOGENOM" id="CLU_2616200_0_0_7"/>
<keyword evidence="5" id="KW-0057">Aromatic amino acid biosynthesis</keyword>
<dbReference type="Gene3D" id="3.60.150.10">
    <property type="entry name" value="Chorismate synthase AroC"/>
    <property type="match status" value="1"/>
</dbReference>
<dbReference type="KEGG" id="dat:HRM2_01620"/>
<evidence type="ECO:0000256" key="4">
    <source>
        <dbReference type="ARBA" id="ARBA00022605"/>
    </source>
</evidence>
<keyword evidence="4" id="KW-0028">Amino-acid biosynthesis</keyword>
<evidence type="ECO:0000256" key="1">
    <source>
        <dbReference type="ARBA" id="ARBA00005044"/>
    </source>
</evidence>
<dbReference type="eggNOG" id="COG0082">
    <property type="taxonomic scope" value="Bacteria"/>
</dbReference>
<accession>C0QEG7</accession>
<keyword evidence="8" id="KW-1185">Reference proteome</keyword>
<dbReference type="GO" id="GO:0005829">
    <property type="term" value="C:cytosol"/>
    <property type="evidence" value="ECO:0007669"/>
    <property type="project" value="TreeGrafter"/>
</dbReference>
<dbReference type="AlphaFoldDB" id="C0QEG7"/>
<dbReference type="GO" id="GO:0010181">
    <property type="term" value="F:FMN binding"/>
    <property type="evidence" value="ECO:0007669"/>
    <property type="project" value="TreeGrafter"/>
</dbReference>
<dbReference type="InterPro" id="IPR000453">
    <property type="entry name" value="Chorismate_synth"/>
</dbReference>
<evidence type="ECO:0000313" key="8">
    <source>
        <dbReference type="Proteomes" id="UP000000442"/>
    </source>
</evidence>
<gene>
    <name evidence="7" type="primary">aroC1</name>
    <name evidence="7" type="ordered locus">HRM2_01620</name>
</gene>
<name>C0QEG7_DESAH</name>
<keyword evidence="6 7" id="KW-0456">Lyase</keyword>
<evidence type="ECO:0000256" key="3">
    <source>
        <dbReference type="ARBA" id="ARBA00013036"/>
    </source>
</evidence>
<evidence type="ECO:0000256" key="6">
    <source>
        <dbReference type="ARBA" id="ARBA00023239"/>
    </source>
</evidence>
<evidence type="ECO:0000256" key="5">
    <source>
        <dbReference type="ARBA" id="ARBA00023141"/>
    </source>
</evidence>
<comment type="similarity">
    <text evidence="2">Belongs to the chorismate synthase family.</text>
</comment>
<evidence type="ECO:0000256" key="2">
    <source>
        <dbReference type="ARBA" id="ARBA00008014"/>
    </source>
</evidence>
<dbReference type="Pfam" id="PF01264">
    <property type="entry name" value="Chorismate_synt"/>
    <property type="match status" value="1"/>
</dbReference>
<protein>
    <recommendedName>
        <fullName evidence="3">chorismate synthase</fullName>
        <ecNumber evidence="3">4.2.3.5</ecNumber>
    </recommendedName>
</protein>
<sequence length="78" mass="8634">MVNILRPSYTYQMKYGIRASSGGGRSLARETIGRICGGATAEKFLQTGPGVEIVAWVNSVADLDAKTLLQHRTRRYFK</sequence>
<proteinExistence type="inferred from homology"/>
<organism evidence="7 8">
    <name type="scientific">Desulforapulum autotrophicum (strain ATCC 43914 / DSM 3382 / VKM B-1955 / HRM2)</name>
    <name type="common">Desulfobacterium autotrophicum</name>
    <dbReference type="NCBI Taxonomy" id="177437"/>
    <lineage>
        <taxon>Bacteria</taxon>
        <taxon>Pseudomonadati</taxon>
        <taxon>Thermodesulfobacteriota</taxon>
        <taxon>Desulfobacteria</taxon>
        <taxon>Desulfobacterales</taxon>
        <taxon>Desulfobacteraceae</taxon>
        <taxon>Desulforapulum</taxon>
    </lineage>
</organism>
<comment type="pathway">
    <text evidence="1">Metabolic intermediate biosynthesis; chorismate biosynthesis; chorismate from D-erythrose 4-phosphate and phosphoenolpyruvate: step 7/7.</text>
</comment>
<dbReference type="GO" id="GO:0004107">
    <property type="term" value="F:chorismate synthase activity"/>
    <property type="evidence" value="ECO:0007669"/>
    <property type="project" value="UniProtKB-EC"/>
</dbReference>
<dbReference type="PANTHER" id="PTHR21085">
    <property type="entry name" value="CHORISMATE SYNTHASE"/>
    <property type="match status" value="1"/>
</dbReference>
<dbReference type="PANTHER" id="PTHR21085:SF0">
    <property type="entry name" value="CHORISMATE SYNTHASE"/>
    <property type="match status" value="1"/>
</dbReference>
<dbReference type="GO" id="GO:0009423">
    <property type="term" value="P:chorismate biosynthetic process"/>
    <property type="evidence" value="ECO:0007669"/>
    <property type="project" value="TreeGrafter"/>
</dbReference>
<dbReference type="Proteomes" id="UP000000442">
    <property type="component" value="Chromosome"/>
</dbReference>
<dbReference type="EC" id="4.2.3.5" evidence="3"/>
<reference evidence="7 8" key="1">
    <citation type="journal article" date="2009" name="Environ. Microbiol.">
        <title>Genome sequence of Desulfobacterium autotrophicum HRM2, a marine sulfate reducer oxidizing organic carbon completely to carbon dioxide.</title>
        <authorList>
            <person name="Strittmatter A.W."/>
            <person name="Liesegang H."/>
            <person name="Rabus R."/>
            <person name="Decker I."/>
            <person name="Amann J."/>
            <person name="Andres S."/>
            <person name="Henne A."/>
            <person name="Fricke W.F."/>
            <person name="Martinez-Arias R."/>
            <person name="Bartels D."/>
            <person name="Goesmann A."/>
            <person name="Krause L."/>
            <person name="Puehler A."/>
            <person name="Klenk H.P."/>
            <person name="Richter M."/>
            <person name="Schuler M."/>
            <person name="Gloeckner F.O."/>
            <person name="Meyerdierks A."/>
            <person name="Gottschalk G."/>
            <person name="Amann R."/>
        </authorList>
    </citation>
    <scope>NUCLEOTIDE SEQUENCE [LARGE SCALE GENOMIC DNA]</scope>
    <source>
        <strain evidence="8">ATCC 43914 / DSM 3382 / HRM2</strain>
    </source>
</reference>
<evidence type="ECO:0000313" key="7">
    <source>
        <dbReference type="EMBL" id="ACN13284.1"/>
    </source>
</evidence>
<dbReference type="InterPro" id="IPR035904">
    <property type="entry name" value="Chorismate_synth_AroC_sf"/>
</dbReference>
<dbReference type="STRING" id="177437.HRM2_01620"/>
<dbReference type="GO" id="GO:0009073">
    <property type="term" value="P:aromatic amino acid family biosynthetic process"/>
    <property type="evidence" value="ECO:0007669"/>
    <property type="project" value="UniProtKB-KW"/>
</dbReference>
<dbReference type="EMBL" id="CP001087">
    <property type="protein sequence ID" value="ACN13284.1"/>
    <property type="molecule type" value="Genomic_DNA"/>
</dbReference>
<dbReference type="GO" id="GO:0008652">
    <property type="term" value="P:amino acid biosynthetic process"/>
    <property type="evidence" value="ECO:0007669"/>
    <property type="project" value="UniProtKB-KW"/>
</dbReference>
<dbReference type="SUPFAM" id="SSF103263">
    <property type="entry name" value="Chorismate synthase, AroC"/>
    <property type="match status" value="1"/>
</dbReference>